<dbReference type="AlphaFoldDB" id="A0A1W6U1A0"/>
<evidence type="ECO:0000313" key="1">
    <source>
        <dbReference type="EMBL" id="ARP21568.1"/>
    </source>
</evidence>
<reference evidence="1" key="1">
    <citation type="submission" date="2016-10" db="EMBL/GenBank/DDBJ databases">
        <title>The High Quality Genome of Vibrio alginolyticus K01M1.</title>
        <authorList>
            <person name="Wendling C."/>
            <person name="Chibani C.M."/>
            <person name="Hertel R."/>
            <person name="Sproer C."/>
            <person name="Bunk B."/>
            <person name="Overmann J."/>
            <person name="Roth O."/>
            <person name="Liesegang H."/>
        </authorList>
    </citation>
    <scope>NUCLEOTIDE SEQUENCE</scope>
    <source>
        <strain evidence="1">K05K4</strain>
    </source>
</reference>
<proteinExistence type="predicted"/>
<name>A0A1W6U1A0_VIBAL</name>
<gene>
    <name evidence="1" type="ORF">K05K4_48590</name>
</gene>
<protein>
    <submittedName>
        <fullName evidence="1">Uncharacterized protein</fullName>
    </submittedName>
</protein>
<sequence>MDVEFALKLHYFTYLNHRYSDMYLLVRKENKVT</sequence>
<dbReference type="EMBL" id="CP017903">
    <property type="protein sequence ID" value="ARP21568.1"/>
    <property type="molecule type" value="Genomic_DNA"/>
</dbReference>
<accession>A0A1W6U1A0</accession>
<organism evidence="1">
    <name type="scientific">Vibrio alginolyticus</name>
    <dbReference type="NCBI Taxonomy" id="663"/>
    <lineage>
        <taxon>Bacteria</taxon>
        <taxon>Pseudomonadati</taxon>
        <taxon>Pseudomonadota</taxon>
        <taxon>Gammaproteobacteria</taxon>
        <taxon>Vibrionales</taxon>
        <taxon>Vibrionaceae</taxon>
        <taxon>Vibrio</taxon>
    </lineage>
</organism>